<dbReference type="KEGG" id="age:AA314_06903"/>
<dbReference type="EC" id="6.-.-.-" evidence="2"/>
<dbReference type="Pfam" id="PF10079">
    <property type="entry name" value="Rossmann-like_BshC"/>
    <property type="match status" value="1"/>
</dbReference>
<reference evidence="5 6" key="1">
    <citation type="submission" date="2015-05" db="EMBL/GenBank/DDBJ databases">
        <title>Genome assembly of Archangium gephyra DSM 2261.</title>
        <authorList>
            <person name="Sharma G."/>
            <person name="Subramanian S."/>
        </authorList>
    </citation>
    <scope>NUCLEOTIDE SEQUENCE [LARGE SCALE GENOMIC DNA]</scope>
    <source>
        <strain evidence="5 6">DSM 2261</strain>
    </source>
</reference>
<dbReference type="PIRSF" id="PIRSF012535">
    <property type="entry name" value="UCP012535"/>
    <property type="match status" value="1"/>
</dbReference>
<evidence type="ECO:0000313" key="5">
    <source>
        <dbReference type="EMBL" id="AKJ05277.1"/>
    </source>
</evidence>
<evidence type="ECO:0000313" key="6">
    <source>
        <dbReference type="Proteomes" id="UP000035579"/>
    </source>
</evidence>
<comment type="similarity">
    <text evidence="2">Belongs to the BshC family.</text>
</comment>
<dbReference type="NCBIfam" id="TIGR03998">
    <property type="entry name" value="thiol_BshC"/>
    <property type="match status" value="1"/>
</dbReference>
<accession>A0AAC8TGJ3</accession>
<dbReference type="InterPro" id="IPR011199">
    <property type="entry name" value="Bacillithiol_biosynth_BshC"/>
</dbReference>
<feature type="domain" description="Bacillithiol biosynthesis BshC N-terminal Rossmann-like" evidence="3">
    <location>
        <begin position="20"/>
        <end position="394"/>
    </location>
</feature>
<evidence type="ECO:0000256" key="2">
    <source>
        <dbReference type="HAMAP-Rule" id="MF_01867"/>
    </source>
</evidence>
<dbReference type="InterPro" id="IPR055399">
    <property type="entry name" value="CC_BshC"/>
</dbReference>
<protein>
    <recommendedName>
        <fullName evidence="2">Putative cysteine ligase BshC</fullName>
        <ecNumber evidence="2">6.-.-.-</ecNumber>
    </recommendedName>
</protein>
<dbReference type="Pfam" id="PF24850">
    <property type="entry name" value="CC_BshC"/>
    <property type="match status" value="1"/>
</dbReference>
<dbReference type="AlphaFoldDB" id="A0AAC8TGJ3"/>
<dbReference type="Proteomes" id="UP000035579">
    <property type="component" value="Chromosome"/>
</dbReference>
<organism evidence="5 6">
    <name type="scientific">Archangium gephyra</name>
    <dbReference type="NCBI Taxonomy" id="48"/>
    <lineage>
        <taxon>Bacteria</taxon>
        <taxon>Pseudomonadati</taxon>
        <taxon>Myxococcota</taxon>
        <taxon>Myxococcia</taxon>
        <taxon>Myxococcales</taxon>
        <taxon>Cystobacterineae</taxon>
        <taxon>Archangiaceae</taxon>
        <taxon>Archangium</taxon>
    </lineage>
</organism>
<dbReference type="HAMAP" id="MF_01867">
    <property type="entry name" value="BshC"/>
    <property type="match status" value="1"/>
</dbReference>
<keyword evidence="1 2" id="KW-0436">Ligase</keyword>
<evidence type="ECO:0000259" key="3">
    <source>
        <dbReference type="Pfam" id="PF10079"/>
    </source>
</evidence>
<sequence>MRNPSGILDAGPCYKPPVASSFSASWLRGDPRALEFLSDRFRHRAARAEAVAAAASRPLAPALHEVLVARNARLAPSPARERNLELLARPGTTAVVTGQQVGLFLGPLFTVYKAASAIAAARALAEETGRPCVPVFWLQTEDHDLPEIDHCFVPRNAGGPLRVALELPDAATSRAPVAHRHLGPSITGALAALRAELSGNPHADEHLALLERAYRPEATLVEAFADVLSSLFADEGLVFLDPRDPRLAPLAAPIHRRAIEEAAAICSKLAERGQALAQAGFSEQVHIRPGAPLNFFSPGGPEGARYRLDPTSTPGTWSLVGHPEGASVTTAELLSWLEREPLRFTTSALLRPILQDTWLPTAAYVGGPGEIAYFAQLAPLYAHAGLPMPLVVPRARFRVIDDRARRLLDKLGLSPDDANAPRDELLARLAARDAGEAFETPEAVEARLVSAFASELARLGERMAAIDPTFAQAISRTDKTVRRGVSRLAARYGRSITQRDQTTLERVERLRAYLAPDGAPQERIHALPYYASRLGSHAFLRLVREACEPFSGNLKDLKP</sequence>
<gene>
    <name evidence="2" type="primary">bshC</name>
    <name evidence="5" type="ORF">AA314_06903</name>
</gene>
<evidence type="ECO:0000256" key="1">
    <source>
        <dbReference type="ARBA" id="ARBA00022598"/>
    </source>
</evidence>
<feature type="domain" description="Bacillithiol biosynthesis BshC C-terminal coiled-coil" evidence="4">
    <location>
        <begin position="399"/>
        <end position="544"/>
    </location>
</feature>
<dbReference type="GO" id="GO:0016874">
    <property type="term" value="F:ligase activity"/>
    <property type="evidence" value="ECO:0007669"/>
    <property type="project" value="UniProtKB-UniRule"/>
</dbReference>
<evidence type="ECO:0000259" key="4">
    <source>
        <dbReference type="Pfam" id="PF24850"/>
    </source>
</evidence>
<proteinExistence type="inferred from homology"/>
<name>A0AAC8TGJ3_9BACT</name>
<dbReference type="EMBL" id="CP011509">
    <property type="protein sequence ID" value="AKJ05277.1"/>
    <property type="molecule type" value="Genomic_DNA"/>
</dbReference>
<dbReference type="InterPro" id="IPR055398">
    <property type="entry name" value="Rossmann-like_BshC"/>
</dbReference>